<dbReference type="SUPFAM" id="SSF54160">
    <property type="entry name" value="Chromo domain-like"/>
    <property type="match status" value="1"/>
</dbReference>
<dbReference type="Pfam" id="PF00385">
    <property type="entry name" value="Chromo"/>
    <property type="match status" value="1"/>
</dbReference>
<keyword evidence="2" id="KW-0539">Nucleus</keyword>
<comment type="subcellular location">
    <subcellularLocation>
        <location evidence="1">Nucleus</location>
    </subcellularLocation>
</comment>
<dbReference type="EMBL" id="BDGG01000018">
    <property type="protein sequence ID" value="GAV08550.1"/>
    <property type="molecule type" value="Genomic_DNA"/>
</dbReference>
<feature type="compositionally biased region" description="Basic residues" evidence="3">
    <location>
        <begin position="246"/>
        <end position="255"/>
    </location>
</feature>
<name>A0A1D1W4Z4_RAMVA</name>
<proteinExistence type="predicted"/>
<evidence type="ECO:0000259" key="4">
    <source>
        <dbReference type="PROSITE" id="PS50013"/>
    </source>
</evidence>
<dbReference type="AlphaFoldDB" id="A0A1D1W4Z4"/>
<feature type="domain" description="Chromo" evidence="4">
    <location>
        <begin position="268"/>
        <end position="321"/>
    </location>
</feature>
<accession>A0A1D1W4Z4</accession>
<dbReference type="OrthoDB" id="5843976at2759"/>
<dbReference type="GO" id="GO:0005634">
    <property type="term" value="C:nucleus"/>
    <property type="evidence" value="ECO:0007669"/>
    <property type="project" value="UniProtKB-SubCell"/>
</dbReference>
<evidence type="ECO:0000313" key="6">
    <source>
        <dbReference type="Proteomes" id="UP000186922"/>
    </source>
</evidence>
<dbReference type="Proteomes" id="UP000186922">
    <property type="component" value="Unassembled WGS sequence"/>
</dbReference>
<evidence type="ECO:0000313" key="5">
    <source>
        <dbReference type="EMBL" id="GAV08550.1"/>
    </source>
</evidence>
<keyword evidence="6" id="KW-1185">Reference proteome</keyword>
<organism evidence="5 6">
    <name type="scientific">Ramazzottius varieornatus</name>
    <name type="common">Water bear</name>
    <name type="synonym">Tardigrade</name>
    <dbReference type="NCBI Taxonomy" id="947166"/>
    <lineage>
        <taxon>Eukaryota</taxon>
        <taxon>Metazoa</taxon>
        <taxon>Ecdysozoa</taxon>
        <taxon>Tardigrada</taxon>
        <taxon>Eutardigrada</taxon>
        <taxon>Parachela</taxon>
        <taxon>Hypsibioidea</taxon>
        <taxon>Ramazzottiidae</taxon>
        <taxon>Ramazzottius</taxon>
    </lineage>
</organism>
<dbReference type="InterPro" id="IPR000953">
    <property type="entry name" value="Chromo/chromo_shadow_dom"/>
</dbReference>
<reference evidence="5 6" key="1">
    <citation type="journal article" date="2016" name="Nat. Commun.">
        <title>Extremotolerant tardigrade genome and improved radiotolerance of human cultured cells by tardigrade-unique protein.</title>
        <authorList>
            <person name="Hashimoto T."/>
            <person name="Horikawa D.D."/>
            <person name="Saito Y."/>
            <person name="Kuwahara H."/>
            <person name="Kozuka-Hata H."/>
            <person name="Shin-I T."/>
            <person name="Minakuchi Y."/>
            <person name="Ohishi K."/>
            <person name="Motoyama A."/>
            <person name="Aizu T."/>
            <person name="Enomoto A."/>
            <person name="Kondo K."/>
            <person name="Tanaka S."/>
            <person name="Hara Y."/>
            <person name="Koshikawa S."/>
            <person name="Sagara H."/>
            <person name="Miura T."/>
            <person name="Yokobori S."/>
            <person name="Miyagawa K."/>
            <person name="Suzuki Y."/>
            <person name="Kubo T."/>
            <person name="Oyama M."/>
            <person name="Kohara Y."/>
            <person name="Fujiyama A."/>
            <person name="Arakawa K."/>
            <person name="Katayama T."/>
            <person name="Toyoda A."/>
            <person name="Kunieda T."/>
        </authorList>
    </citation>
    <scope>NUCLEOTIDE SEQUENCE [LARGE SCALE GENOMIC DNA]</scope>
    <source>
        <strain evidence="5 6">YOKOZUNA-1</strain>
    </source>
</reference>
<protein>
    <recommendedName>
        <fullName evidence="4">Chromo domain-containing protein</fullName>
    </recommendedName>
</protein>
<dbReference type="PANTHER" id="PTHR22812">
    <property type="entry name" value="CHROMOBOX PROTEIN"/>
    <property type="match status" value="1"/>
</dbReference>
<dbReference type="CDD" id="cd00024">
    <property type="entry name" value="CD_CSD"/>
    <property type="match status" value="1"/>
</dbReference>
<feature type="region of interest" description="Disordered" evidence="3">
    <location>
        <begin position="22"/>
        <end position="42"/>
    </location>
</feature>
<dbReference type="InterPro" id="IPR016197">
    <property type="entry name" value="Chromo-like_dom_sf"/>
</dbReference>
<evidence type="ECO:0000256" key="3">
    <source>
        <dbReference type="SAM" id="MobiDB-lite"/>
    </source>
</evidence>
<comment type="caution">
    <text evidence="5">The sequence shown here is derived from an EMBL/GenBank/DDBJ whole genome shotgun (WGS) entry which is preliminary data.</text>
</comment>
<dbReference type="InterPro" id="IPR051219">
    <property type="entry name" value="Heterochromatin_chromo-domain"/>
</dbReference>
<dbReference type="SMART" id="SM00298">
    <property type="entry name" value="CHROMO"/>
    <property type="match status" value="1"/>
</dbReference>
<evidence type="ECO:0000256" key="1">
    <source>
        <dbReference type="ARBA" id="ARBA00004123"/>
    </source>
</evidence>
<dbReference type="Gene3D" id="2.40.50.40">
    <property type="match status" value="1"/>
</dbReference>
<dbReference type="InterPro" id="IPR023780">
    <property type="entry name" value="Chromo_domain"/>
</dbReference>
<feature type="region of interest" description="Disordered" evidence="3">
    <location>
        <begin position="230"/>
        <end position="263"/>
    </location>
</feature>
<evidence type="ECO:0000256" key="2">
    <source>
        <dbReference type="ARBA" id="ARBA00023242"/>
    </source>
</evidence>
<gene>
    <name evidence="5" type="primary">RvY_18223</name>
    <name evidence="5" type="synonym">RvY_18223.1</name>
    <name evidence="5" type="ORF">RvY_18223-1</name>
</gene>
<dbReference type="PROSITE" id="PS50013">
    <property type="entry name" value="CHROMO_2"/>
    <property type="match status" value="1"/>
</dbReference>
<sequence length="397" mass="44812">MFGVPARPPSPARTEITLVCPRSGEGADEECESKRDVDMEDEQASNYSDLNLIRIDRISCILSCPCKIQSRRRKNDAGPEGKKRAPARLVLSHKVKDGICFLLCLLDSERAAPTYLRQCQVAKEVRLEYHQYLRANGEPRALDLFWNMEKEKVMRDALFPPLSTYEYDVQVDIALSSDTADWARRTNNGKSVPSAPQPSADNFLFAVPQDPLPAQRSLVSQERSLTPVKAYTPLSDVSQPPLKPLPKSHSKKTATKTKASLQEPPNTWTVEQILGATLNPIKYARKKIFYLIKWEGFSSAENSWESDLLPGCNDAIHEFFEIYGKPTKKKPKVLSPEGAKWEEWKTREIRSASASPEVSLARDSLPRLPLPIDTMEDLELPLVKTRGRPKKRQLTEL</sequence>